<evidence type="ECO:0000256" key="1">
    <source>
        <dbReference type="SAM" id="MobiDB-lite"/>
    </source>
</evidence>
<dbReference type="EMBL" id="KC977571">
    <property type="protein sequence ID" value="ATE82177.1"/>
    <property type="molecule type" value="Genomic_DNA"/>
</dbReference>
<feature type="compositionally biased region" description="Low complexity" evidence="1">
    <location>
        <begin position="146"/>
        <end position="156"/>
    </location>
</feature>
<dbReference type="RefSeq" id="YP_009430016.1">
    <property type="nucleotide sequence ID" value="NC_022098.1"/>
</dbReference>
<evidence type="ECO:0000313" key="2">
    <source>
        <dbReference type="EMBL" id="ATE82177.1"/>
    </source>
</evidence>
<dbReference type="Proteomes" id="UP000204584">
    <property type="component" value="Segment"/>
</dbReference>
<feature type="region of interest" description="Disordered" evidence="1">
    <location>
        <begin position="1"/>
        <end position="41"/>
    </location>
</feature>
<feature type="compositionally biased region" description="Basic residues" evidence="1">
    <location>
        <begin position="93"/>
        <end position="118"/>
    </location>
</feature>
<feature type="compositionally biased region" description="Basic residues" evidence="1">
    <location>
        <begin position="171"/>
        <end position="183"/>
    </location>
</feature>
<feature type="region of interest" description="Disordered" evidence="1">
    <location>
        <begin position="79"/>
        <end position="183"/>
    </location>
</feature>
<proteinExistence type="predicted"/>
<accession>A0A291ATP4</accession>
<sequence>MSTSKKKERGRHEAASDASWRKTRRNTRTQDSARPAKDRGLFFPLSRYIVGGRAQETSRHRPFSRALGKVDAVARHLLPPPTLPRLRIASQKKGARSRRLFLCVRKKKGNPRTKKRERQRAAEPSRTATGTGGKKKNKEAKKKNNGRAATTTTKSKNTSKRIGRPPAAIGPKKKEKRLSRRPA</sequence>
<reference evidence="2 3" key="1">
    <citation type="journal article" date="2013" name="Science">
        <title>Pandoraviruses: amoeba viruses with genomes up to 2.5 Mb reaching that of parasitic eukaryotes.</title>
        <authorList>
            <person name="Philippe N."/>
            <person name="Legendre M."/>
            <person name="Doutre G."/>
            <person name="Coute Y."/>
            <person name="Poirot O."/>
            <person name="Lescot M."/>
            <person name="Arslan D."/>
            <person name="Seltzer V."/>
            <person name="Bertaux L."/>
            <person name="Bruley C."/>
            <person name="Garin J."/>
            <person name="Claverie J.M."/>
            <person name="Abergel C."/>
        </authorList>
    </citation>
    <scope>NUCLEOTIDE SEQUENCE [LARGE SCALE GENOMIC DNA]</scope>
</reference>
<evidence type="ECO:0000313" key="3">
    <source>
        <dbReference type="Proteomes" id="UP000204584"/>
    </source>
</evidence>
<dbReference type="KEGG" id="vg:34568218"/>
<gene>
    <name evidence="2" type="ORF">psal_cds_435</name>
</gene>
<dbReference type="GeneID" id="34568218"/>
<keyword evidence="3" id="KW-1185">Reference proteome</keyword>
<organism evidence="2 3">
    <name type="scientific">Pandoravirus salinus</name>
    <dbReference type="NCBI Taxonomy" id="1349410"/>
    <lineage>
        <taxon>Viruses</taxon>
        <taxon>Pandoravirus</taxon>
    </lineage>
</organism>
<name>A0A291ATP4_9VIRU</name>
<feature type="compositionally biased region" description="Basic residues" evidence="1">
    <location>
        <begin position="133"/>
        <end position="145"/>
    </location>
</feature>
<protein>
    <submittedName>
        <fullName evidence="2">Uncharacterized protein</fullName>
    </submittedName>
</protein>